<organism evidence="4 5">
    <name type="scientific">Galdieria partita</name>
    <dbReference type="NCBI Taxonomy" id="83374"/>
    <lineage>
        <taxon>Eukaryota</taxon>
        <taxon>Rhodophyta</taxon>
        <taxon>Bangiophyceae</taxon>
        <taxon>Galdieriales</taxon>
        <taxon>Galdieriaceae</taxon>
        <taxon>Galdieria</taxon>
    </lineage>
</organism>
<evidence type="ECO:0000259" key="3">
    <source>
        <dbReference type="Pfam" id="PF08161"/>
    </source>
</evidence>
<feature type="compositionally biased region" description="Basic residues" evidence="2">
    <location>
        <begin position="1220"/>
        <end position="1232"/>
    </location>
</feature>
<comment type="similarity">
    <text evidence="1">Belongs to the RRP12 family.</text>
</comment>
<dbReference type="PANTHER" id="PTHR48287">
    <property type="entry name" value="ARM REPEAT SUPERFAMILY PROTEIN"/>
    <property type="match status" value="1"/>
</dbReference>
<feature type="region of interest" description="Disordered" evidence="2">
    <location>
        <begin position="1142"/>
        <end position="1167"/>
    </location>
</feature>
<proteinExistence type="inferred from homology"/>
<dbReference type="PANTHER" id="PTHR48287:SF1">
    <property type="entry name" value="ARM REPEAT SUPERFAMILY PROTEIN"/>
    <property type="match status" value="1"/>
</dbReference>
<dbReference type="InterPro" id="IPR011989">
    <property type="entry name" value="ARM-like"/>
</dbReference>
<feature type="domain" description="RRP12 HEAT" evidence="3">
    <location>
        <begin position="400"/>
        <end position="620"/>
    </location>
</feature>
<accession>A0A9C7PS78</accession>
<reference evidence="4" key="1">
    <citation type="journal article" date="2022" name="Proc. Natl. Acad. Sci. U.S.A.">
        <title>Life cycle and functional genomics of the unicellular red alga Galdieria for elucidating algal and plant evolution and industrial use.</title>
        <authorList>
            <person name="Hirooka S."/>
            <person name="Itabashi T."/>
            <person name="Ichinose T.M."/>
            <person name="Onuma R."/>
            <person name="Fujiwara T."/>
            <person name="Yamashita S."/>
            <person name="Jong L.W."/>
            <person name="Tomita R."/>
            <person name="Iwane A.H."/>
            <person name="Miyagishima S.Y."/>
        </authorList>
    </citation>
    <scope>NUCLEOTIDE SEQUENCE</scope>
    <source>
        <strain evidence="4">NBRC 102759</strain>
    </source>
</reference>
<dbReference type="SUPFAM" id="SSF48371">
    <property type="entry name" value="ARM repeat"/>
    <property type="match status" value="1"/>
</dbReference>
<evidence type="ECO:0000256" key="2">
    <source>
        <dbReference type="SAM" id="MobiDB-lite"/>
    </source>
</evidence>
<feature type="compositionally biased region" description="Basic and acidic residues" evidence="2">
    <location>
        <begin position="1045"/>
        <end position="1067"/>
    </location>
</feature>
<dbReference type="InterPro" id="IPR012978">
    <property type="entry name" value="HEAT_RRP12"/>
</dbReference>
<sequence>MDVASVAPLTHFDSVYEALTSPKENIISYQVDSHPRRIPSCFGQVLELPDDSSLKRSLEIVSESIPPDSPRHAVAYLTVCEIALKKIISQVGTVDNRTESIRNLLILMRLALQECSAGLVAKKGLEFLQIMESLFDLKSFDSLGVETGEFVTDVLFRIRATDWPQPVVQRCIQRMVSSSVYSGAKVRKKMINLLGRLYGGEKGAVATHTSSSSTMASLNQFLESSNNSYIYRSLQLMQVILPFFSRKDILQLIERLFQFERDNAVLWQLNYAVISSVLRVDYERSKQVMNGTQENLLMGKRRLIDGDVHELFNHLLQNGCPSQKMGLAVLLGYIWSLCFGVSCLEVVPNVSLVCSVIEKLLDSLEVSIWLERAATQRITQIILRFIVMLGEKFPFVLASTSICSYFCQLTSVRFSSIFMYACEILNQLVTTLVIQSKNSHSSSESKEAESIIQILNHLITIRNNLEYRQEDNASLQQIQHIFGSCLKYGGAKYCLQLIPIHQHSNDVHNMWLLDLLCKYTRQSSLQLFHAHILPLYKLFAEKIYQATLKGLEVEAKNWRMYQLSVWNAFASFCREPDDIDKGLVQLREPLMEVFKGKDSDAQIEIVRGFRNLCQSVTDSQIYSPVLSNAMKEILPILFRISFDCSAEKRNLVIETITLGAKVCSSQSTIADYLRKIMKRLLDSVANGVDSNENNRVDNRQSIWLQLAIALMEAHVLSFDTPEMQLLQKTLLSNLAESRDGSLQKKSYRALLDMLKTEHNDVTEPVLEQVTGSDSIWDLFHKLVTAQNTVTAGARALRIASMSLCLKKLTLEQFKEALPQVLTEWILSTRDQSSKARNAAFQAILDAVSRYRNSFSVKNPDNLAEQEQQGLQEIFSKVIAGLAGKSTTILAATMDTVGRIIFEYRGELQYNTNLKQMVLQLFIISLHPASSSLSDQAWCPGPVTLLLQHPSNEVVRAALNLIKVLVTVLREENDLLLVADTVMSRLMDVSFDSKEDLRRRVKVIFERLLRRCEVSKLESIVPKEHHPLFHHVRKTWERNKRKKRLNKEGKEPRTWDEALQGDDTHSLEDATSVHPANDEEVPLDILSTMTHGRNLIRRQKMERKDSRRDKDAVQYTETGRIIIKEDEEVNVEDSHRIQNSIEFNPSFSRSSGRKRTGKVPLDKQKRHRKFEDIETGVKFRSTKAQGDVQRPGMPQPFAYIPLHSSYSHGKVGGKSKEKKNAWRQKRKRSLRRT</sequence>
<feature type="region of interest" description="Disordered" evidence="2">
    <location>
        <begin position="1041"/>
        <end position="1073"/>
    </location>
</feature>
<evidence type="ECO:0000313" key="4">
    <source>
        <dbReference type="EMBL" id="GJQ09509.1"/>
    </source>
</evidence>
<dbReference type="Pfam" id="PF08161">
    <property type="entry name" value="RRP12_HEAT"/>
    <property type="match status" value="1"/>
</dbReference>
<keyword evidence="5" id="KW-1185">Reference proteome</keyword>
<comment type="caution">
    <text evidence="4">The sequence shown here is derived from an EMBL/GenBank/DDBJ whole genome shotgun (WGS) entry which is preliminary data.</text>
</comment>
<dbReference type="Proteomes" id="UP001061958">
    <property type="component" value="Unassembled WGS sequence"/>
</dbReference>
<dbReference type="InterPro" id="IPR052087">
    <property type="entry name" value="RRP12"/>
</dbReference>
<feature type="region of interest" description="Disordered" evidence="2">
    <location>
        <begin position="1203"/>
        <end position="1232"/>
    </location>
</feature>
<dbReference type="OrthoDB" id="4975at2759"/>
<dbReference type="Gene3D" id="1.25.10.10">
    <property type="entry name" value="Leucine-rich Repeat Variant"/>
    <property type="match status" value="1"/>
</dbReference>
<dbReference type="GO" id="GO:0005634">
    <property type="term" value="C:nucleus"/>
    <property type="evidence" value="ECO:0007669"/>
    <property type="project" value="UniProtKB-SubCell"/>
</dbReference>
<evidence type="ECO:0000256" key="1">
    <source>
        <dbReference type="ARBA" id="ARBA00007690"/>
    </source>
</evidence>
<protein>
    <recommendedName>
        <fullName evidence="3">RRP12 HEAT domain-containing protein</fullName>
    </recommendedName>
</protein>
<dbReference type="InterPro" id="IPR016024">
    <property type="entry name" value="ARM-type_fold"/>
</dbReference>
<name>A0A9C7PS78_9RHOD</name>
<reference evidence="4" key="2">
    <citation type="submission" date="2022-01" db="EMBL/GenBank/DDBJ databases">
        <authorList>
            <person name="Hirooka S."/>
            <person name="Miyagishima S.Y."/>
        </authorList>
    </citation>
    <scope>NUCLEOTIDE SEQUENCE</scope>
    <source>
        <strain evidence="4">NBRC 102759</strain>
    </source>
</reference>
<evidence type="ECO:0000313" key="5">
    <source>
        <dbReference type="Proteomes" id="UP001061958"/>
    </source>
</evidence>
<dbReference type="AlphaFoldDB" id="A0A9C7PS78"/>
<gene>
    <name evidence="4" type="ORF">GpartN1_g1300.t1</name>
</gene>
<dbReference type="EMBL" id="BQMJ01000009">
    <property type="protein sequence ID" value="GJQ09509.1"/>
    <property type="molecule type" value="Genomic_DNA"/>
</dbReference>